<dbReference type="GO" id="GO:0016020">
    <property type="term" value="C:membrane"/>
    <property type="evidence" value="ECO:0007669"/>
    <property type="project" value="UniProtKB-SubCell"/>
</dbReference>
<sequence>MSDSDKTGKGPSLADLEREIAANAEKAAAKPVMPNLSPTASPVPAARRGNGLLGGTALLLALGAVGLSGYGYWRDHTAPPLAVADLSPLTLRLNAVETEQQALRRTLDSLSQRQDALEARLAGGPAIVAREQITLPPDTAPPAADLAANEALADRIAALEDQKMAPVDLTPLNNRVQTLEEVTAEVIPRLTMLETRRQMGAVGEALIIAVGQLQAALTAGRPYARELRAAQALAANDTGLQDLLAPLSASAETGLAGDIELRERFRLLAPAVLRADRDREGAEWTERVLGRLTSIITVRRASGEVAGDDADAVLARADAALLAGDLPRAVEEMEMLPAHAAGPAVEWLKLAQARMAAEAAAATLADLSLTRMTGSAPNRAADGESR</sequence>
<dbReference type="OrthoDB" id="8421723at2"/>
<proteinExistence type="predicted"/>
<protein>
    <submittedName>
        <fullName evidence="7">Uncharacterized protein</fullName>
    </submittedName>
</protein>
<evidence type="ECO:0000313" key="8">
    <source>
        <dbReference type="Proteomes" id="UP000216998"/>
    </source>
</evidence>
<keyword evidence="4 6" id="KW-0472">Membrane</keyword>
<evidence type="ECO:0000256" key="6">
    <source>
        <dbReference type="SAM" id="Phobius"/>
    </source>
</evidence>
<evidence type="ECO:0000313" key="7">
    <source>
        <dbReference type="EMBL" id="OYQ32464.1"/>
    </source>
</evidence>
<dbReference type="InterPro" id="IPR019133">
    <property type="entry name" value="MIC60"/>
</dbReference>
<gene>
    <name evidence="7" type="ORF">CHU95_16860</name>
</gene>
<keyword evidence="2 6" id="KW-0812">Transmembrane</keyword>
<reference evidence="7 8" key="1">
    <citation type="submission" date="2017-07" db="EMBL/GenBank/DDBJ databases">
        <title>Niveispirillum cyanobacteriorum sp. nov., isolated from cyanobacterial aggregates in a eutrophic lake.</title>
        <authorList>
            <person name="Cai H."/>
        </authorList>
    </citation>
    <scope>NUCLEOTIDE SEQUENCE [LARGE SCALE GENOMIC DNA]</scope>
    <source>
        <strain evidence="8">TH1-14</strain>
    </source>
</reference>
<dbReference type="Pfam" id="PF09731">
    <property type="entry name" value="Mitofilin"/>
    <property type="match status" value="1"/>
</dbReference>
<dbReference type="RefSeq" id="WP_094457501.1">
    <property type="nucleotide sequence ID" value="NZ_NOXU01000031.1"/>
</dbReference>
<dbReference type="EMBL" id="NOXU01000031">
    <property type="protein sequence ID" value="OYQ32464.1"/>
    <property type="molecule type" value="Genomic_DNA"/>
</dbReference>
<feature type="coiled-coil region" evidence="5">
    <location>
        <begin position="93"/>
        <end position="120"/>
    </location>
</feature>
<comment type="caution">
    <text evidence="7">The sequence shown here is derived from an EMBL/GenBank/DDBJ whole genome shotgun (WGS) entry which is preliminary data.</text>
</comment>
<keyword evidence="8" id="KW-1185">Reference proteome</keyword>
<keyword evidence="3 6" id="KW-1133">Transmembrane helix</keyword>
<evidence type="ECO:0000256" key="1">
    <source>
        <dbReference type="ARBA" id="ARBA00004370"/>
    </source>
</evidence>
<evidence type="ECO:0000256" key="2">
    <source>
        <dbReference type="ARBA" id="ARBA00022692"/>
    </source>
</evidence>
<keyword evidence="5" id="KW-0175">Coiled coil</keyword>
<name>A0A255YUU8_9PROT</name>
<comment type="subcellular location">
    <subcellularLocation>
        <location evidence="1">Membrane</location>
    </subcellularLocation>
</comment>
<dbReference type="Proteomes" id="UP000216998">
    <property type="component" value="Unassembled WGS sequence"/>
</dbReference>
<accession>A0A255YUU8</accession>
<feature type="transmembrane region" description="Helical" evidence="6">
    <location>
        <begin position="52"/>
        <end position="73"/>
    </location>
</feature>
<evidence type="ECO:0000256" key="5">
    <source>
        <dbReference type="SAM" id="Coils"/>
    </source>
</evidence>
<evidence type="ECO:0000256" key="3">
    <source>
        <dbReference type="ARBA" id="ARBA00022989"/>
    </source>
</evidence>
<dbReference type="AlphaFoldDB" id="A0A255YUU8"/>
<evidence type="ECO:0000256" key="4">
    <source>
        <dbReference type="ARBA" id="ARBA00023136"/>
    </source>
</evidence>
<organism evidence="7 8">
    <name type="scientific">Niveispirillum lacus</name>
    <dbReference type="NCBI Taxonomy" id="1981099"/>
    <lineage>
        <taxon>Bacteria</taxon>
        <taxon>Pseudomonadati</taxon>
        <taxon>Pseudomonadota</taxon>
        <taxon>Alphaproteobacteria</taxon>
        <taxon>Rhodospirillales</taxon>
        <taxon>Azospirillaceae</taxon>
        <taxon>Niveispirillum</taxon>
    </lineage>
</organism>